<feature type="region of interest" description="Disordered" evidence="1">
    <location>
        <begin position="503"/>
        <end position="588"/>
    </location>
</feature>
<feature type="region of interest" description="Disordered" evidence="1">
    <location>
        <begin position="76"/>
        <end position="95"/>
    </location>
</feature>
<protein>
    <submittedName>
        <fullName evidence="2">Uncharacterized protein</fullName>
    </submittedName>
</protein>
<name>A0AAN0J0N1_AMPQE</name>
<evidence type="ECO:0000256" key="1">
    <source>
        <dbReference type="SAM" id="MobiDB-lite"/>
    </source>
</evidence>
<dbReference type="EnsemblMetazoa" id="XM_019995040.1">
    <property type="protein sequence ID" value="XP_019850599.1"/>
    <property type="gene ID" value="LOC109581181"/>
</dbReference>
<feature type="compositionally biased region" description="Polar residues" evidence="1">
    <location>
        <begin position="79"/>
        <end position="90"/>
    </location>
</feature>
<evidence type="ECO:0000313" key="2">
    <source>
        <dbReference type="EnsemblMetazoa" id="XP_019850599.1"/>
    </source>
</evidence>
<sequence>MIGLVWCFVRHTNELGAKDIAAFCDVSCLPPEEYPFPSTRKILHRILYCGKKERLLERYQPKPLVETQKEQLSMVEEISPSQIENNAKPNQTEEEEENKEPLCCPYFTGFWNGLKQIFIPRIHTDLDFLVARLFYADSGHGQVFKDIQIQKELNDKISQDHELLYLLNSVHSHLLKKRIKRKLAYRRKGIPMPEDKEWERLKDLKKYFFESKFGETNPEEKVYSFFKKDLGVRSTDWSHSPLRSVLFGFLKFAPDNKLALDISFGNRTGHSLILARAFYQSVTIHFNTYYKNPKEICREDIYQANFRTFTYQADIFSQNASKITESEQLIIRLFNEDIDGRQIDLIVIGPMTDRSKIVTTNLLIEKMYGRGVYFREGAILLAMRPLMIGSKSCTGRFIQYEPPEGLFDNIGNEVNDYLAESNVPVYSVSSTGAVKKIEHASQYYNRQGSRSTLRRRHTLSRLMSRKEEVLPCGLAIECNKIQCLYEFRVFRYKAQEEDPLAIIPEEQPNNDINEGDILSSGRDDVTSHSSVPPPIATKEESVNDIESGFGGDVATGKLVSPIQSPTSMPNLTLPSPIPRNVSKSHPNL</sequence>
<keyword evidence="3" id="KW-1185">Reference proteome</keyword>
<dbReference type="Proteomes" id="UP000007879">
    <property type="component" value="Unassembled WGS sequence"/>
</dbReference>
<proteinExistence type="predicted"/>
<reference evidence="3" key="1">
    <citation type="journal article" date="2010" name="Nature">
        <title>The Amphimedon queenslandica genome and the evolution of animal complexity.</title>
        <authorList>
            <person name="Srivastava M."/>
            <person name="Simakov O."/>
            <person name="Chapman J."/>
            <person name="Fahey B."/>
            <person name="Gauthier M.E."/>
            <person name="Mitros T."/>
            <person name="Richards G.S."/>
            <person name="Conaco C."/>
            <person name="Dacre M."/>
            <person name="Hellsten U."/>
            <person name="Larroux C."/>
            <person name="Putnam N.H."/>
            <person name="Stanke M."/>
            <person name="Adamska M."/>
            <person name="Darling A."/>
            <person name="Degnan S.M."/>
            <person name="Oakley T.H."/>
            <person name="Plachetzki D.C."/>
            <person name="Zhai Y."/>
            <person name="Adamski M."/>
            <person name="Calcino A."/>
            <person name="Cummins S.F."/>
            <person name="Goodstein D.M."/>
            <person name="Harris C."/>
            <person name="Jackson D.J."/>
            <person name="Leys S.P."/>
            <person name="Shu S."/>
            <person name="Woodcroft B.J."/>
            <person name="Vervoort M."/>
            <person name="Kosik K.S."/>
            <person name="Manning G."/>
            <person name="Degnan B.M."/>
            <person name="Rokhsar D.S."/>
        </authorList>
    </citation>
    <scope>NUCLEOTIDE SEQUENCE [LARGE SCALE GENOMIC DNA]</scope>
</reference>
<evidence type="ECO:0000313" key="3">
    <source>
        <dbReference type="Proteomes" id="UP000007879"/>
    </source>
</evidence>
<organism evidence="2 3">
    <name type="scientific">Amphimedon queenslandica</name>
    <name type="common">Sponge</name>
    <dbReference type="NCBI Taxonomy" id="400682"/>
    <lineage>
        <taxon>Eukaryota</taxon>
        <taxon>Metazoa</taxon>
        <taxon>Porifera</taxon>
        <taxon>Demospongiae</taxon>
        <taxon>Heteroscleromorpha</taxon>
        <taxon>Haplosclerida</taxon>
        <taxon>Niphatidae</taxon>
        <taxon>Amphimedon</taxon>
    </lineage>
</organism>
<dbReference type="AlphaFoldDB" id="A0AAN0J0N1"/>
<dbReference type="RefSeq" id="XP_019850599.1">
    <property type="nucleotide sequence ID" value="XM_019995040.1"/>
</dbReference>
<dbReference type="KEGG" id="aqu:109581181"/>
<reference evidence="2" key="2">
    <citation type="submission" date="2024-06" db="UniProtKB">
        <authorList>
            <consortium name="EnsemblMetazoa"/>
        </authorList>
    </citation>
    <scope>IDENTIFICATION</scope>
</reference>
<dbReference type="GeneID" id="109581181"/>
<accession>A0AAN0J0N1</accession>
<feature type="compositionally biased region" description="Polar residues" evidence="1">
    <location>
        <begin position="561"/>
        <end position="573"/>
    </location>
</feature>